<dbReference type="InterPro" id="IPR043472">
    <property type="entry name" value="Macro_dom-like"/>
</dbReference>
<evidence type="ECO:0000313" key="2">
    <source>
        <dbReference type="EMBL" id="AAP98040.1"/>
    </source>
</evidence>
<evidence type="ECO:0000259" key="1">
    <source>
        <dbReference type="PROSITE" id="PS51154"/>
    </source>
</evidence>
<protein>
    <recommendedName>
        <fullName evidence="1">Macro domain-containing protein</fullName>
    </recommendedName>
</protein>
<dbReference type="Gene3D" id="3.40.220.10">
    <property type="entry name" value="Leucine Aminopeptidase, subunit E, domain 1"/>
    <property type="match status" value="1"/>
</dbReference>
<name>A0ABM5LBZ8_CHLPN</name>
<organism evidence="2 3">
    <name type="scientific">Chlamydia pneumoniae</name>
    <name type="common">Chlamydophila pneumoniae</name>
    <dbReference type="NCBI Taxonomy" id="83558"/>
    <lineage>
        <taxon>Bacteria</taxon>
        <taxon>Pseudomonadati</taxon>
        <taxon>Chlamydiota</taxon>
        <taxon>Chlamydiia</taxon>
        <taxon>Chlamydiales</taxon>
        <taxon>Chlamydiaceae</taxon>
        <taxon>Chlamydia/Chlamydophila group</taxon>
        <taxon>Chlamydia</taxon>
    </lineage>
</organism>
<sequence length="245" mass="27160">MENWTPVEEPFPWPPAEKNQKIFAWALNQSKLIFVSTSGNIAQPRLVTDSMSMMIVNAANRTMSRDGAGTNQVLSAAVSVDSWGLSQRPLNPERQGTPLNEGECRAGMWRNADGSNHTGKQGKPHYLAQLLGPKAVDHHNKSQAAFDRCKNAYLNCFSLAQTLGVTFLQIPLISSGIYAPPENRKKPNSEENKVRMRWIHAVKCALVAAMQEFGNEPGNTDRRMLIVLTDLKTPAITDPKKKSHL</sequence>
<keyword evidence="3" id="KW-1185">Reference proteome</keyword>
<dbReference type="EMBL" id="AE009440">
    <property type="protein sequence ID" value="AAP98040.1"/>
    <property type="molecule type" value="Genomic_DNA"/>
</dbReference>
<feature type="domain" description="Macro" evidence="1">
    <location>
        <begin position="21"/>
        <end position="245"/>
    </location>
</feature>
<accession>A0ABM5LBZ8</accession>
<dbReference type="Proteomes" id="UP000000424">
    <property type="component" value="Chromosome"/>
</dbReference>
<proteinExistence type="predicted"/>
<gene>
    <name evidence="2" type="ordered locus">CpB0107</name>
</gene>
<reference evidence="2" key="1">
    <citation type="submission" date="2002-05" db="EMBL/GenBank/DDBJ databases">
        <title>The genome sequence of Chlamydia pneumoniae TW183 and comparison with other Chlamydia strains based on whole genome sequence analysis.</title>
        <authorList>
            <person name="Geng M.M."/>
            <person name="Schuhmacher A."/>
            <person name="Muehldorfer I."/>
            <person name="Bensch K.W."/>
            <person name="Schaefer K.P."/>
            <person name="Schneider S."/>
            <person name="Pohl T."/>
            <person name="Essig A."/>
            <person name="Marre R."/>
            <person name="Melchers K."/>
        </authorList>
    </citation>
    <scope>NUCLEOTIDE SEQUENCE [LARGE SCALE GENOMIC DNA]</scope>
    <source>
        <strain evidence="2">TW-183</strain>
    </source>
</reference>
<evidence type="ECO:0000313" key="3">
    <source>
        <dbReference type="Proteomes" id="UP000000424"/>
    </source>
</evidence>
<dbReference type="SUPFAM" id="SSF52949">
    <property type="entry name" value="Macro domain-like"/>
    <property type="match status" value="1"/>
</dbReference>
<dbReference type="InterPro" id="IPR002589">
    <property type="entry name" value="Macro_dom"/>
</dbReference>
<dbReference type="PROSITE" id="PS51154">
    <property type="entry name" value="MACRO"/>
    <property type="match status" value="1"/>
</dbReference>
<dbReference type="SMART" id="SM00506">
    <property type="entry name" value="A1pp"/>
    <property type="match status" value="1"/>
</dbReference>